<dbReference type="AlphaFoldDB" id="A0A381NT46"/>
<dbReference type="PANTHER" id="PTHR12922">
    <property type="entry name" value="UBIQUINONE BIOSYNTHESIS PROTEIN"/>
    <property type="match status" value="1"/>
</dbReference>
<evidence type="ECO:0000313" key="1">
    <source>
        <dbReference type="EMBL" id="SUZ57284.1"/>
    </source>
</evidence>
<reference evidence="1" key="1">
    <citation type="submission" date="2018-05" db="EMBL/GenBank/DDBJ databases">
        <authorList>
            <person name="Lanie J.A."/>
            <person name="Ng W.-L."/>
            <person name="Kazmierczak K.M."/>
            <person name="Andrzejewski T.M."/>
            <person name="Davidsen T.M."/>
            <person name="Wayne K.J."/>
            <person name="Tettelin H."/>
            <person name="Glass J.I."/>
            <person name="Rusch D."/>
            <person name="Podicherti R."/>
            <person name="Tsui H.-C.T."/>
            <person name="Winkler M.E."/>
        </authorList>
    </citation>
    <scope>NUCLEOTIDE SEQUENCE</scope>
</reference>
<dbReference type="GO" id="GO:0006744">
    <property type="term" value="P:ubiquinone biosynthetic process"/>
    <property type="evidence" value="ECO:0007669"/>
    <property type="project" value="InterPro"/>
</dbReference>
<accession>A0A381NT46</accession>
<dbReference type="Pfam" id="PF05019">
    <property type="entry name" value="Coq4"/>
    <property type="match status" value="1"/>
</dbReference>
<dbReference type="EMBL" id="UINC01000554">
    <property type="protein sequence ID" value="SUZ57284.1"/>
    <property type="molecule type" value="Genomic_DNA"/>
</dbReference>
<proteinExistence type="predicted"/>
<evidence type="ECO:0008006" key="2">
    <source>
        <dbReference type="Google" id="ProtNLM"/>
    </source>
</evidence>
<sequence>MSQQTKRQRMQPMVAFRALKELVADPQDTPKVFEVIRALGGPSLERGLRRFRTTDFGNQVLRDDIDILDTLKNRSMLRALPDESFGSAYYQFTQRESLEAQGLVDASSVEVETFSDPHLQRYGTRLRDTHDLWHTLTGYGRDELGEACLLAFTYAQTKNRGIFLIAIVGGFKLRQAMGPGVFRALLRGYRDGRQAAWLPAAHFENLLSQPITDVRTQLRIPEPVPYRALIAAYAAT</sequence>
<organism evidence="1">
    <name type="scientific">marine metagenome</name>
    <dbReference type="NCBI Taxonomy" id="408172"/>
    <lineage>
        <taxon>unclassified sequences</taxon>
        <taxon>metagenomes</taxon>
        <taxon>ecological metagenomes</taxon>
    </lineage>
</organism>
<dbReference type="InterPro" id="IPR007715">
    <property type="entry name" value="Coq4"/>
</dbReference>
<dbReference type="PANTHER" id="PTHR12922:SF7">
    <property type="entry name" value="UBIQUINONE BIOSYNTHESIS PROTEIN COQ4 HOMOLOG, MITOCHONDRIAL"/>
    <property type="match status" value="1"/>
</dbReference>
<protein>
    <recommendedName>
        <fullName evidence="2">Ubiquinone biosynthesis protein</fullName>
    </recommendedName>
</protein>
<gene>
    <name evidence="1" type="ORF">METZ01_LOCUS10138</name>
</gene>
<name>A0A381NT46_9ZZZZ</name>